<dbReference type="AlphaFoldDB" id="A0A0M9ESQ7"/>
<reference evidence="3 4" key="1">
    <citation type="submission" date="2015-04" db="EMBL/GenBank/DDBJ databases">
        <title>The draft genome sequence of Fusarium langsethiae, a T-2/HT-2 mycotoxin producer.</title>
        <authorList>
            <person name="Lysoe E."/>
            <person name="Divon H.H."/>
            <person name="Terzi V."/>
            <person name="Orru L."/>
            <person name="Lamontanara A."/>
            <person name="Kolseth A.-K."/>
            <person name="Frandsen R.J."/>
            <person name="Nielsen K."/>
            <person name="Thrane U."/>
        </authorList>
    </citation>
    <scope>NUCLEOTIDE SEQUENCE [LARGE SCALE GENOMIC DNA]</scope>
    <source>
        <strain evidence="3 4">Fl201059</strain>
    </source>
</reference>
<sequence>MATTNVDPALKTLRELYNTMDKDSLEEQMIYVSQTMMPKLIKSLPPQMGISEETSTPVTFLDNACGSGVLTDAIQKTLPKDVLDKSTFISADASDGMIAIAKKRLGIEGWINTEIKKLDATNTKLAENSFTHVGLGLALHLIPKPDTVLADCKRILKPGGIFGATTFHKDNTFWVPDMRTAFASFPFEAPLPDVMPMQVHDQGEWTNPTWIEERLKEQGFQDVQVTVDHDRYFLRSAEEYMLQCGMMLGWVMNTWWSEEVRKEHPLVEVKELLRRHLEEKYDGKGWYIEFKVICMTGRVE</sequence>
<dbReference type="InterPro" id="IPR029063">
    <property type="entry name" value="SAM-dependent_MTases_sf"/>
</dbReference>
<evidence type="ECO:0000313" key="3">
    <source>
        <dbReference type="EMBL" id="KPA38716.1"/>
    </source>
</evidence>
<proteinExistence type="inferred from homology"/>
<keyword evidence="4" id="KW-1185">Reference proteome</keyword>
<evidence type="ECO:0000259" key="2">
    <source>
        <dbReference type="Pfam" id="PF08241"/>
    </source>
</evidence>
<evidence type="ECO:0000313" key="4">
    <source>
        <dbReference type="Proteomes" id="UP000037904"/>
    </source>
</evidence>
<protein>
    <submittedName>
        <fullName evidence="3">Coq5 family</fullName>
    </submittedName>
</protein>
<gene>
    <name evidence="3" type="ORF">FLAG1_08432</name>
</gene>
<dbReference type="OrthoDB" id="2013972at2759"/>
<feature type="domain" description="Methyltransferase type 11" evidence="2">
    <location>
        <begin position="61"/>
        <end position="162"/>
    </location>
</feature>
<dbReference type="SUPFAM" id="SSF53335">
    <property type="entry name" value="S-adenosyl-L-methionine-dependent methyltransferases"/>
    <property type="match status" value="1"/>
</dbReference>
<dbReference type="PANTHER" id="PTHR43591">
    <property type="entry name" value="METHYLTRANSFERASE"/>
    <property type="match status" value="1"/>
</dbReference>
<accession>A0A0M9ESQ7</accession>
<comment type="caution">
    <text evidence="3">The sequence shown here is derived from an EMBL/GenBank/DDBJ whole genome shotgun (WGS) entry which is preliminary data.</text>
</comment>
<dbReference type="Pfam" id="PF08241">
    <property type="entry name" value="Methyltransf_11"/>
    <property type="match status" value="1"/>
</dbReference>
<name>A0A0M9ESQ7_FUSLA</name>
<dbReference type="GO" id="GO:0008757">
    <property type="term" value="F:S-adenosylmethionine-dependent methyltransferase activity"/>
    <property type="evidence" value="ECO:0007669"/>
    <property type="project" value="InterPro"/>
</dbReference>
<dbReference type="CDD" id="cd02440">
    <property type="entry name" value="AdoMet_MTases"/>
    <property type="match status" value="1"/>
</dbReference>
<dbReference type="Proteomes" id="UP000037904">
    <property type="component" value="Unassembled WGS sequence"/>
</dbReference>
<dbReference type="EMBL" id="JXCE01000251">
    <property type="protein sequence ID" value="KPA38716.1"/>
    <property type="molecule type" value="Genomic_DNA"/>
</dbReference>
<evidence type="ECO:0000256" key="1">
    <source>
        <dbReference type="ARBA" id="ARBA00038158"/>
    </source>
</evidence>
<dbReference type="InterPro" id="IPR013216">
    <property type="entry name" value="Methyltransf_11"/>
</dbReference>
<dbReference type="Gene3D" id="3.40.50.150">
    <property type="entry name" value="Vaccinia Virus protein VP39"/>
    <property type="match status" value="1"/>
</dbReference>
<organism evidence="3 4">
    <name type="scientific">Fusarium langsethiae</name>
    <dbReference type="NCBI Taxonomy" id="179993"/>
    <lineage>
        <taxon>Eukaryota</taxon>
        <taxon>Fungi</taxon>
        <taxon>Dikarya</taxon>
        <taxon>Ascomycota</taxon>
        <taxon>Pezizomycotina</taxon>
        <taxon>Sordariomycetes</taxon>
        <taxon>Hypocreomycetidae</taxon>
        <taxon>Hypocreales</taxon>
        <taxon>Nectriaceae</taxon>
        <taxon>Fusarium</taxon>
    </lineage>
</organism>
<comment type="similarity">
    <text evidence="1">Belongs to the methyltransferase superfamily. LaeA methyltransferase family.</text>
</comment>